<feature type="compositionally biased region" description="Polar residues" evidence="1">
    <location>
        <begin position="44"/>
        <end position="54"/>
    </location>
</feature>
<name>A0A3Q8ECQ8_CYCAE</name>
<accession>A0A3Q8ECQ8</accession>
<dbReference type="GO" id="GO:0000772">
    <property type="term" value="F:mating pheromone activity"/>
    <property type="evidence" value="ECO:0007669"/>
    <property type="project" value="InterPro"/>
</dbReference>
<reference evidence="2" key="1">
    <citation type="submission" date="2017-12" db="EMBL/GenBank/DDBJ databases">
        <title>b mating structure of Cyclocybe aegerita analysis.</title>
        <authorList>
            <person name="Weimin C."/>
        </authorList>
    </citation>
    <scope>NUCLEOTIDE SEQUENCE</scope>
    <source>
        <strain evidence="2">AC0007</strain>
    </source>
</reference>
<gene>
    <name evidence="2" type="primary">Asphb2</name>
</gene>
<keyword evidence="2" id="KW-0675">Receptor</keyword>
<feature type="region of interest" description="Disordered" evidence="1">
    <location>
        <begin position="22"/>
        <end position="54"/>
    </location>
</feature>
<organism evidence="2">
    <name type="scientific">Cyclocybe aegerita</name>
    <name type="common">Black poplar mushroom</name>
    <name type="synonym">Agrocybe aegerita</name>
    <dbReference type="NCBI Taxonomy" id="1973307"/>
    <lineage>
        <taxon>Eukaryota</taxon>
        <taxon>Fungi</taxon>
        <taxon>Dikarya</taxon>
        <taxon>Basidiomycota</taxon>
        <taxon>Agaricomycotina</taxon>
        <taxon>Agaricomycetes</taxon>
        <taxon>Agaricomycetidae</taxon>
        <taxon>Agaricales</taxon>
        <taxon>Agaricineae</taxon>
        <taxon>Bolbitiaceae</taxon>
        <taxon>Cyclocybe</taxon>
    </lineage>
</organism>
<dbReference type="AlphaFoldDB" id="A0A3Q8ECQ8"/>
<evidence type="ECO:0000313" key="2">
    <source>
        <dbReference type="EMBL" id="AVI69662.1"/>
    </source>
</evidence>
<proteinExistence type="predicted"/>
<sequence>MDSFDSFEDFLASIEFTSTIPSSAAQSLASSPIDPPRDQERYGSGTTSAFCVIA</sequence>
<dbReference type="GO" id="GO:0016020">
    <property type="term" value="C:membrane"/>
    <property type="evidence" value="ECO:0007669"/>
    <property type="project" value="InterPro"/>
</dbReference>
<dbReference type="InterPro" id="IPR012597">
    <property type="entry name" value="Pheromone"/>
</dbReference>
<dbReference type="EMBL" id="MG737349">
    <property type="protein sequence ID" value="AVI69662.1"/>
    <property type="molecule type" value="Genomic_DNA"/>
</dbReference>
<protein>
    <submittedName>
        <fullName evidence="2">Pheromone receptor</fullName>
    </submittedName>
</protein>
<dbReference type="Pfam" id="PF08015">
    <property type="entry name" value="Pheromone"/>
    <property type="match status" value="1"/>
</dbReference>
<feature type="compositionally biased region" description="Low complexity" evidence="1">
    <location>
        <begin position="22"/>
        <end position="31"/>
    </location>
</feature>
<evidence type="ECO:0000256" key="1">
    <source>
        <dbReference type="SAM" id="MobiDB-lite"/>
    </source>
</evidence>